<name>U6FE24_LACHE</name>
<dbReference type="HOGENOM" id="CLU_2990999_0_0_9"/>
<dbReference type="EMBL" id="CBUL010000185">
    <property type="protein sequence ID" value="CDI61275.1"/>
    <property type="molecule type" value="Genomic_DNA"/>
</dbReference>
<dbReference type="RefSeq" id="WP_023192103.1">
    <property type="nucleotide sequence ID" value="NZ_HG531118.1"/>
</dbReference>
<protein>
    <submittedName>
        <fullName evidence="1">Uncharacterized protein</fullName>
    </submittedName>
</protein>
<dbReference type="Proteomes" id="UP000017247">
    <property type="component" value="Unassembled WGS sequence"/>
</dbReference>
<reference evidence="1" key="1">
    <citation type="submission" date="2013-09" db="EMBL/GenBank/DDBJ databases">
        <title>Draft Genome Sequence of five Lactobacillus helveticus strains CIRM-BIA 101T, 103, 104, 951 and 953 isolated from milk product.</title>
        <authorList>
            <person name="Valence F."/>
            <person name="Chuat V."/>
            <person name="Ma L."/>
            <person name="Creno S."/>
            <person name="Falentin H."/>
            <person name="Lortal S."/>
            <person name="Bizet C."/>
            <person name="Clermont D."/>
            <person name="Loux V."/>
            <person name="Bouchier C."/>
            <person name="Cousin S."/>
        </authorList>
    </citation>
    <scope>NUCLEOTIDE SEQUENCE [LARGE SCALE GENOMIC DNA]</scope>
    <source>
        <strain evidence="1">CIRM-BIA 104</strain>
    </source>
</reference>
<dbReference type="AlphaFoldDB" id="U6FE24"/>
<sequence>MTTIKEFEKAMYSLNIDEVDKKIAEAKTSEEANFWADILDQIMQHNQRKTIDDKFKL</sequence>
<proteinExistence type="predicted"/>
<accession>U6FE24</accession>
<organism evidence="1">
    <name type="scientific">Lactobacillus helveticus CIRM-BIA 104</name>
    <dbReference type="NCBI Taxonomy" id="1226333"/>
    <lineage>
        <taxon>Bacteria</taxon>
        <taxon>Bacillati</taxon>
        <taxon>Bacillota</taxon>
        <taxon>Bacilli</taxon>
        <taxon>Lactobacillales</taxon>
        <taxon>Lactobacillaceae</taxon>
        <taxon>Lactobacillus</taxon>
    </lineage>
</organism>
<gene>
    <name evidence="1" type="ORF">LHCIRMBIA104_01236</name>
</gene>
<comment type="caution">
    <text evidence="1">The sequence shown here is derived from an EMBL/GenBank/DDBJ whole genome shotgun (WGS) entry which is preliminary data.</text>
</comment>
<evidence type="ECO:0000313" key="1">
    <source>
        <dbReference type="EMBL" id="CDI61275.1"/>
    </source>
</evidence>